<dbReference type="OrthoDB" id="17255at2759"/>
<evidence type="ECO:0000313" key="3">
    <source>
        <dbReference type="Proteomes" id="UP000326924"/>
    </source>
</evidence>
<keyword evidence="3" id="KW-1185">Reference proteome</keyword>
<dbReference type="Pfam" id="PF03476">
    <property type="entry name" value="MOSC_N"/>
    <property type="match status" value="1"/>
</dbReference>
<dbReference type="GO" id="GO:0003824">
    <property type="term" value="F:catalytic activity"/>
    <property type="evidence" value="ECO:0007669"/>
    <property type="project" value="InterPro"/>
</dbReference>
<dbReference type="Pfam" id="PF03473">
    <property type="entry name" value="MOSC"/>
    <property type="match status" value="1"/>
</dbReference>
<dbReference type="EMBL" id="VXIS01000331">
    <property type="protein sequence ID" value="KAA8894547.1"/>
    <property type="molecule type" value="Genomic_DNA"/>
</dbReference>
<evidence type="ECO:0000313" key="2">
    <source>
        <dbReference type="EMBL" id="KAA8894547.1"/>
    </source>
</evidence>
<dbReference type="GO" id="GO:0030170">
    <property type="term" value="F:pyridoxal phosphate binding"/>
    <property type="evidence" value="ECO:0007669"/>
    <property type="project" value="InterPro"/>
</dbReference>
<sequence length="314" mass="34077">MHISAIYIHPIKSLLPISLSATALTALGFPHDRTFLLIRTPENKGLYIGDLPQLCLFSVAFSSDSQDAITVTYTGGGDKLTIPLTPPLGEAVEVDVRNSSCTGYGVSAAADEFFTTHLGFPTRLLFLGDSSRKVLGNVAPEQPAAGMPSNWLGYDVGRQQEYAITFVDCAPLLVTTSASLEEVGKRVGGEVDMRRFRPNVVLTPNEGEKVAAWEEDYWGEIEITGDNGTTKIVCTANCARCTSLNVDFATGGYVESEKQPLKSMAKDRRVDPGMKYSPVFGRYAFMLGEGPTTLKVGDHACVTKRNAERTEFCE</sequence>
<dbReference type="AlphaFoldDB" id="A0A5J5EHF7"/>
<dbReference type="GO" id="GO:0030151">
    <property type="term" value="F:molybdenum ion binding"/>
    <property type="evidence" value="ECO:0007669"/>
    <property type="project" value="InterPro"/>
</dbReference>
<proteinExistence type="predicted"/>
<gene>
    <name evidence="2" type="ORF">FN846DRAFT_973567</name>
</gene>
<evidence type="ECO:0000259" key="1">
    <source>
        <dbReference type="PROSITE" id="PS51340"/>
    </source>
</evidence>
<dbReference type="InterPro" id="IPR005302">
    <property type="entry name" value="MoCF_Sase_C"/>
</dbReference>
<dbReference type="PROSITE" id="PS51340">
    <property type="entry name" value="MOSC"/>
    <property type="match status" value="1"/>
</dbReference>
<dbReference type="InterPro" id="IPR005303">
    <property type="entry name" value="MOCOS_middle"/>
</dbReference>
<dbReference type="SUPFAM" id="SSF141673">
    <property type="entry name" value="MOSC N-terminal domain-like"/>
    <property type="match status" value="1"/>
</dbReference>
<organism evidence="2 3">
    <name type="scientific">Sphaerosporella brunnea</name>
    <dbReference type="NCBI Taxonomy" id="1250544"/>
    <lineage>
        <taxon>Eukaryota</taxon>
        <taxon>Fungi</taxon>
        <taxon>Dikarya</taxon>
        <taxon>Ascomycota</taxon>
        <taxon>Pezizomycotina</taxon>
        <taxon>Pezizomycetes</taxon>
        <taxon>Pezizales</taxon>
        <taxon>Pyronemataceae</taxon>
        <taxon>Sphaerosporella</taxon>
    </lineage>
</organism>
<dbReference type="InParanoid" id="A0A5J5EHF7"/>
<dbReference type="Proteomes" id="UP000326924">
    <property type="component" value="Unassembled WGS sequence"/>
</dbReference>
<protein>
    <recommendedName>
        <fullName evidence="1">MOSC domain-containing protein</fullName>
    </recommendedName>
</protein>
<accession>A0A5J5EHF7</accession>
<comment type="caution">
    <text evidence="2">The sequence shown here is derived from an EMBL/GenBank/DDBJ whole genome shotgun (WGS) entry which is preliminary data.</text>
</comment>
<reference evidence="2 3" key="1">
    <citation type="submission" date="2019-09" db="EMBL/GenBank/DDBJ databases">
        <title>Draft genome of the ectomycorrhizal ascomycete Sphaerosporella brunnea.</title>
        <authorList>
            <consortium name="DOE Joint Genome Institute"/>
            <person name="Benucci G.M."/>
            <person name="Marozzi G."/>
            <person name="Antonielli L."/>
            <person name="Sanchez S."/>
            <person name="Marco P."/>
            <person name="Wang X."/>
            <person name="Falini L.B."/>
            <person name="Barry K."/>
            <person name="Haridas S."/>
            <person name="Lipzen A."/>
            <person name="Labutti K."/>
            <person name="Grigoriev I.V."/>
            <person name="Murat C."/>
            <person name="Martin F."/>
            <person name="Albertini E."/>
            <person name="Donnini D."/>
            <person name="Bonito G."/>
        </authorList>
    </citation>
    <scope>NUCLEOTIDE SEQUENCE [LARGE SCALE GENOMIC DNA]</scope>
    <source>
        <strain evidence="2 3">Sb_GMNB300</strain>
    </source>
</reference>
<feature type="domain" description="MOSC" evidence="1">
    <location>
        <begin position="132"/>
        <end position="303"/>
    </location>
</feature>
<name>A0A5J5EHF7_9PEZI</name>